<protein>
    <recommendedName>
        <fullName evidence="5">Lipoprotein</fullName>
    </recommendedName>
</protein>
<dbReference type="Proteomes" id="UP000255295">
    <property type="component" value="Unassembled WGS sequence"/>
</dbReference>
<organism evidence="1 3">
    <name type="scientific">Lysinibacillus sphaericus</name>
    <name type="common">Bacillus sphaericus</name>
    <dbReference type="NCBI Taxonomy" id="1421"/>
    <lineage>
        <taxon>Bacteria</taxon>
        <taxon>Bacillati</taxon>
        <taxon>Bacillota</taxon>
        <taxon>Bacilli</taxon>
        <taxon>Bacillales</taxon>
        <taxon>Bacillaceae</taxon>
        <taxon>Lysinibacillus</taxon>
    </lineage>
</organism>
<sequence>MIKIKHLVLALGFSLLLSGCNSEKTVKEENEIRAESEILALETLLKEKKYEDLLVKLETLDLPESETDKVDEFSIKFVDQLISENNYTFISSKYYRIRSAVSRENWIKMEKFSKQGKELVLDEMEQAVRNKDFQKVQEVYDNEKGLHDNDEFLAMYNYALYLQTDQNSYKASGALALAVDPEYYGRMKDEIIAGVTNTSYKSPLSFGPITKTDWNYIESEYQRNLNTMIIRKEEARVRDEKIEAARGMNPTLGMTYDEVKASLWGEPIDINRTVTVYGSYEQWVYGNGQYLYFEDGILTSFQD</sequence>
<evidence type="ECO:0000313" key="4">
    <source>
        <dbReference type="Proteomes" id="UP000255295"/>
    </source>
</evidence>
<dbReference type="RefSeq" id="WP_024361591.1">
    <property type="nucleotide sequence ID" value="NZ_BJNS01000057.1"/>
</dbReference>
<evidence type="ECO:0008006" key="5">
    <source>
        <dbReference type="Google" id="ProtNLM"/>
    </source>
</evidence>
<reference evidence="1 3" key="1">
    <citation type="submission" date="2017-03" db="EMBL/GenBank/DDBJ databases">
        <title>The whole genome sequencing and assembly of Lysinibacillus sphaericus DSM 28T strain.</title>
        <authorList>
            <person name="Lee Y.-J."/>
            <person name="Yi H."/>
            <person name="Bahn Y.-S."/>
            <person name="Kim J.F."/>
            <person name="Lee D.-W."/>
        </authorList>
    </citation>
    <scope>NUCLEOTIDE SEQUENCE [LARGE SCALE GENOMIC DNA]</scope>
    <source>
        <strain evidence="1 3">DSM 28</strain>
    </source>
</reference>
<dbReference type="EMBL" id="CP019980">
    <property type="protein sequence ID" value="AVK97888.1"/>
    <property type="molecule type" value="Genomic_DNA"/>
</dbReference>
<dbReference type="EMBL" id="UFSZ01000001">
    <property type="protein sequence ID" value="SUV16179.1"/>
    <property type="molecule type" value="Genomic_DNA"/>
</dbReference>
<proteinExistence type="predicted"/>
<dbReference type="GeneID" id="48277933"/>
<dbReference type="PROSITE" id="PS51257">
    <property type="entry name" value="PROKAR_LIPOPROTEIN"/>
    <property type="match status" value="1"/>
</dbReference>
<reference evidence="2 4" key="2">
    <citation type="submission" date="2018-06" db="EMBL/GenBank/DDBJ databases">
        <authorList>
            <consortium name="Pathogen Informatics"/>
            <person name="Doyle S."/>
        </authorList>
    </citation>
    <scope>NUCLEOTIDE SEQUENCE [LARGE SCALE GENOMIC DNA]</scope>
    <source>
        <strain evidence="2 4">NCTC10338</strain>
    </source>
</reference>
<evidence type="ECO:0000313" key="2">
    <source>
        <dbReference type="EMBL" id="SUV16179.1"/>
    </source>
</evidence>
<gene>
    <name evidence="1" type="ORF">LS41612_17165</name>
    <name evidence="2" type="ORF">NCTC10338_01255</name>
</gene>
<dbReference type="AlphaFoldDB" id="A0A2S0K3H6"/>
<dbReference type="Proteomes" id="UP000238825">
    <property type="component" value="Chromosome"/>
</dbReference>
<evidence type="ECO:0000313" key="1">
    <source>
        <dbReference type="EMBL" id="AVK97888.1"/>
    </source>
</evidence>
<name>A0A2S0K3H6_LYSSH</name>
<accession>A0A2S0K3H6</accession>
<evidence type="ECO:0000313" key="3">
    <source>
        <dbReference type="Proteomes" id="UP000238825"/>
    </source>
</evidence>